<dbReference type="UniPathway" id="UPA00219"/>
<keyword evidence="2 11" id="KW-1003">Cell membrane</keyword>
<keyword evidence="13" id="KW-1185">Reference proteome</keyword>
<protein>
    <recommendedName>
        <fullName evidence="11">Peptidoglycan glycosyltransferase MrdB</fullName>
        <shortName evidence="11">PGT</shortName>
        <ecNumber evidence="11">2.4.99.28</ecNumber>
    </recommendedName>
    <alternativeName>
        <fullName evidence="11">Cell elongation protein RodA</fullName>
    </alternativeName>
    <alternativeName>
        <fullName evidence="11">Cell wall polymerase</fullName>
    </alternativeName>
    <alternativeName>
        <fullName evidence="11">Peptidoglycan polymerase</fullName>
        <shortName evidence="11">PG polymerase</shortName>
    </alternativeName>
</protein>
<evidence type="ECO:0000256" key="2">
    <source>
        <dbReference type="ARBA" id="ARBA00022475"/>
    </source>
</evidence>
<evidence type="ECO:0000256" key="4">
    <source>
        <dbReference type="ARBA" id="ARBA00022679"/>
    </source>
</evidence>
<comment type="catalytic activity">
    <reaction evidence="11">
        <text>[GlcNAc-(1-&gt;4)-Mur2Ac(oyl-L-Ala-gamma-D-Glu-L-Lys-D-Ala-D-Ala)](n)-di-trans,octa-cis-undecaprenyl diphosphate + beta-D-GlcNAc-(1-&gt;4)-Mur2Ac(oyl-L-Ala-gamma-D-Glu-L-Lys-D-Ala-D-Ala)-di-trans,octa-cis-undecaprenyl diphosphate = [GlcNAc-(1-&gt;4)-Mur2Ac(oyl-L-Ala-gamma-D-Glu-L-Lys-D-Ala-D-Ala)](n+1)-di-trans,octa-cis-undecaprenyl diphosphate + di-trans,octa-cis-undecaprenyl diphosphate + H(+)</text>
        <dbReference type="Rhea" id="RHEA:23708"/>
        <dbReference type="Rhea" id="RHEA-COMP:9602"/>
        <dbReference type="Rhea" id="RHEA-COMP:9603"/>
        <dbReference type="ChEBI" id="CHEBI:15378"/>
        <dbReference type="ChEBI" id="CHEBI:58405"/>
        <dbReference type="ChEBI" id="CHEBI:60033"/>
        <dbReference type="ChEBI" id="CHEBI:78435"/>
        <dbReference type="EC" id="2.4.99.28"/>
    </reaction>
</comment>
<sequence>MSANSGKRSAPLTQAEPTSSLQERLYRFPWGLLITLLLIVAVGLLVLYSAVGGGESSQMLIKQGVRVAVAFVLMLLIAFSGEKFYRRHAYTLYLLVVVLLVVVFLSGVIGMGARRWLDLGVVRLQPSELMKVALVLALARYFHDRGAIKRFGWREIWPPLLMLALPMALILKQPDLGTALAVAAAGGVVIFVAGLPWRILIGGALAAAAAAPLLWQGLHDYQRRRVMTLFSPEEDPLGAGYHIIQSKIAVGSGGIVGKGFLAGSQNRLDFLPERHTDFIFSVLAEEWGFIGALGLLGLYGLIIARGLHIALNARNRFGMLAATGLTAMVGLQVVINIGMVIGLLPVVGIPLPLVSYGGSSMLTIMIAMGLLAHINIHAKPMSGGGV</sequence>
<comment type="subcellular location">
    <subcellularLocation>
        <location evidence="11">Cell inner membrane</location>
        <topology evidence="11">Multi-pass membrane protein</topology>
    </subcellularLocation>
    <subcellularLocation>
        <location evidence="1">Membrane</location>
        <topology evidence="1">Multi-pass membrane protein</topology>
    </subcellularLocation>
</comment>
<reference evidence="12 13" key="1">
    <citation type="journal article" date="2016" name="BMC Genomics">
        <title>Combined genomic and structural analyses of a cultured magnetotactic bacterium reveals its niche adaptation to a dynamic environment.</title>
        <authorList>
            <person name="Araujo A.C."/>
            <person name="Morillo V."/>
            <person name="Cypriano J."/>
            <person name="Teixeira L.C."/>
            <person name="Leao P."/>
            <person name="Lyra S."/>
            <person name="Almeida L.G."/>
            <person name="Bazylinski D.A."/>
            <person name="Vasconcellos A.T."/>
            <person name="Abreu F."/>
            <person name="Lins U."/>
        </authorList>
    </citation>
    <scope>NUCLEOTIDE SEQUENCE [LARGE SCALE GENOMIC DNA]</scope>
    <source>
        <strain evidence="12 13">IT-1</strain>
    </source>
</reference>
<feature type="transmembrane region" description="Helical" evidence="11">
    <location>
        <begin position="200"/>
        <end position="218"/>
    </location>
</feature>
<feature type="transmembrane region" description="Helical" evidence="11">
    <location>
        <begin position="177"/>
        <end position="195"/>
    </location>
</feature>
<dbReference type="PANTHER" id="PTHR30474:SF1">
    <property type="entry name" value="PEPTIDOGLYCAN GLYCOSYLTRANSFERASE MRDB"/>
    <property type="match status" value="1"/>
</dbReference>
<dbReference type="GO" id="GO:0051301">
    <property type="term" value="P:cell division"/>
    <property type="evidence" value="ECO:0007669"/>
    <property type="project" value="InterPro"/>
</dbReference>
<evidence type="ECO:0000256" key="6">
    <source>
        <dbReference type="ARBA" id="ARBA00022960"/>
    </source>
</evidence>
<feature type="transmembrane region" description="Helical" evidence="11">
    <location>
        <begin position="319"/>
        <end position="347"/>
    </location>
</feature>
<proteinExistence type="inferred from homology"/>
<evidence type="ECO:0000256" key="5">
    <source>
        <dbReference type="ARBA" id="ARBA00022692"/>
    </source>
</evidence>
<dbReference type="STRING" id="1434232.MAIT1_02297"/>
<dbReference type="GO" id="GO:0015648">
    <property type="term" value="F:lipid-linked peptidoglycan transporter activity"/>
    <property type="evidence" value="ECO:0007669"/>
    <property type="project" value="TreeGrafter"/>
</dbReference>
<evidence type="ECO:0000256" key="10">
    <source>
        <dbReference type="ARBA" id="ARBA00023316"/>
    </source>
</evidence>
<comment type="pathway">
    <text evidence="11">Cell wall biogenesis; peptidoglycan biosynthesis.</text>
</comment>
<feature type="transmembrane region" description="Helical" evidence="11">
    <location>
        <begin position="30"/>
        <end position="51"/>
    </location>
</feature>
<evidence type="ECO:0000313" key="13">
    <source>
        <dbReference type="Proteomes" id="UP000194003"/>
    </source>
</evidence>
<dbReference type="GO" id="GO:0071555">
    <property type="term" value="P:cell wall organization"/>
    <property type="evidence" value="ECO:0007669"/>
    <property type="project" value="UniProtKB-KW"/>
</dbReference>
<accession>A0A1Y2K4Z7</accession>
<dbReference type="AlphaFoldDB" id="A0A1Y2K4Z7"/>
<gene>
    <name evidence="11" type="primary">mrdB</name>
    <name evidence="11" type="synonym">rodA</name>
    <name evidence="12" type="ORF">MAIT1_02297</name>
</gene>
<dbReference type="InterPro" id="IPR018365">
    <property type="entry name" value="Cell_cycle_FtsW-rel_CS"/>
</dbReference>
<dbReference type="EC" id="2.4.99.28" evidence="11"/>
<feature type="transmembrane region" description="Helical" evidence="11">
    <location>
        <begin position="92"/>
        <end position="112"/>
    </location>
</feature>
<name>A0A1Y2K4Z7_9PROT</name>
<evidence type="ECO:0000256" key="3">
    <source>
        <dbReference type="ARBA" id="ARBA00022676"/>
    </source>
</evidence>
<comment type="caution">
    <text evidence="12">The sequence shown here is derived from an EMBL/GenBank/DDBJ whole genome shotgun (WGS) entry which is preliminary data.</text>
</comment>
<dbReference type="GO" id="GO:0032153">
    <property type="term" value="C:cell division site"/>
    <property type="evidence" value="ECO:0007669"/>
    <property type="project" value="TreeGrafter"/>
</dbReference>
<keyword evidence="10 11" id="KW-0961">Cell wall biogenesis/degradation</keyword>
<keyword evidence="11" id="KW-0997">Cell inner membrane</keyword>
<dbReference type="Proteomes" id="UP000194003">
    <property type="component" value="Unassembled WGS sequence"/>
</dbReference>
<keyword evidence="6 11" id="KW-0133">Cell shape</keyword>
<dbReference type="EMBL" id="LVJN01000020">
    <property type="protein sequence ID" value="OSM02194.1"/>
    <property type="molecule type" value="Genomic_DNA"/>
</dbReference>
<dbReference type="GO" id="GO:0008955">
    <property type="term" value="F:peptidoglycan glycosyltransferase activity"/>
    <property type="evidence" value="ECO:0007669"/>
    <property type="project" value="UniProtKB-UniRule"/>
</dbReference>
<keyword evidence="3 11" id="KW-0328">Glycosyltransferase</keyword>
<evidence type="ECO:0000256" key="11">
    <source>
        <dbReference type="HAMAP-Rule" id="MF_02079"/>
    </source>
</evidence>
<keyword evidence="7 11" id="KW-0573">Peptidoglycan synthesis</keyword>
<evidence type="ECO:0000256" key="7">
    <source>
        <dbReference type="ARBA" id="ARBA00022984"/>
    </source>
</evidence>
<feature type="transmembrane region" description="Helical" evidence="11">
    <location>
        <begin position="287"/>
        <end position="307"/>
    </location>
</feature>
<keyword evidence="4 11" id="KW-0808">Transferase</keyword>
<evidence type="ECO:0000256" key="8">
    <source>
        <dbReference type="ARBA" id="ARBA00022989"/>
    </source>
</evidence>
<organism evidence="12 13">
    <name type="scientific">Magnetofaba australis IT-1</name>
    <dbReference type="NCBI Taxonomy" id="1434232"/>
    <lineage>
        <taxon>Bacteria</taxon>
        <taxon>Pseudomonadati</taxon>
        <taxon>Pseudomonadota</taxon>
        <taxon>Magnetococcia</taxon>
        <taxon>Magnetococcales</taxon>
        <taxon>Magnetococcaceae</taxon>
        <taxon>Magnetofaba</taxon>
    </lineage>
</organism>
<dbReference type="InterPro" id="IPR001182">
    <property type="entry name" value="FtsW/RodA"/>
</dbReference>
<dbReference type="GO" id="GO:0009252">
    <property type="term" value="P:peptidoglycan biosynthetic process"/>
    <property type="evidence" value="ECO:0007669"/>
    <property type="project" value="UniProtKB-UniRule"/>
</dbReference>
<evidence type="ECO:0000256" key="1">
    <source>
        <dbReference type="ARBA" id="ARBA00004141"/>
    </source>
</evidence>
<feature type="transmembrane region" description="Helical" evidence="11">
    <location>
        <begin position="353"/>
        <end position="372"/>
    </location>
</feature>
<dbReference type="PROSITE" id="PS00428">
    <property type="entry name" value="FTSW_RODA_SPOVE"/>
    <property type="match status" value="1"/>
</dbReference>
<feature type="transmembrane region" description="Helical" evidence="11">
    <location>
        <begin position="63"/>
        <end position="80"/>
    </location>
</feature>
<dbReference type="GO" id="GO:0008360">
    <property type="term" value="P:regulation of cell shape"/>
    <property type="evidence" value="ECO:0007669"/>
    <property type="project" value="UniProtKB-KW"/>
</dbReference>
<evidence type="ECO:0000313" key="12">
    <source>
        <dbReference type="EMBL" id="OSM02194.1"/>
    </source>
</evidence>
<keyword evidence="8 11" id="KW-1133">Transmembrane helix</keyword>
<keyword evidence="9 11" id="KW-0472">Membrane</keyword>
<dbReference type="Pfam" id="PF01098">
    <property type="entry name" value="FTSW_RODA_SPOVE"/>
    <property type="match status" value="1"/>
</dbReference>
<dbReference type="NCBIfam" id="TIGR02210">
    <property type="entry name" value="rodA_shape"/>
    <property type="match status" value="1"/>
</dbReference>
<keyword evidence="5 11" id="KW-0812">Transmembrane</keyword>
<dbReference type="RefSeq" id="WP_085444681.1">
    <property type="nucleotide sequence ID" value="NZ_LVJN01000020.1"/>
</dbReference>
<evidence type="ECO:0000256" key="9">
    <source>
        <dbReference type="ARBA" id="ARBA00023136"/>
    </source>
</evidence>
<dbReference type="InterPro" id="IPR011923">
    <property type="entry name" value="RodA/MrdB"/>
</dbReference>
<dbReference type="GO" id="GO:0005886">
    <property type="term" value="C:plasma membrane"/>
    <property type="evidence" value="ECO:0007669"/>
    <property type="project" value="UniProtKB-SubCell"/>
</dbReference>
<dbReference type="HAMAP" id="MF_02079">
    <property type="entry name" value="PGT_RodA"/>
    <property type="match status" value="1"/>
</dbReference>
<comment type="function">
    <text evidence="11">Peptidoglycan polymerase that is essential for cell wall elongation.</text>
</comment>
<dbReference type="PANTHER" id="PTHR30474">
    <property type="entry name" value="CELL CYCLE PROTEIN"/>
    <property type="match status" value="1"/>
</dbReference>
<dbReference type="OrthoDB" id="9768187at2"/>
<comment type="similarity">
    <text evidence="11">Belongs to the SEDS family. MrdB/RodA subfamily.</text>
</comment>